<dbReference type="InterPro" id="IPR045851">
    <property type="entry name" value="AMP-bd_C_sf"/>
</dbReference>
<comment type="caution">
    <text evidence="4">The sequence shown here is derived from an EMBL/GenBank/DDBJ whole genome shotgun (WGS) entry which is preliminary data.</text>
</comment>
<dbReference type="SUPFAM" id="SSF56801">
    <property type="entry name" value="Acetyl-CoA synthetase-like"/>
    <property type="match status" value="1"/>
</dbReference>
<dbReference type="Pfam" id="PF13193">
    <property type="entry name" value="AMP-binding_C"/>
    <property type="match status" value="1"/>
</dbReference>
<gene>
    <name evidence="4" type="ORF">WMQ36_18625</name>
</gene>
<keyword evidence="1" id="KW-0812">Transmembrane</keyword>
<protein>
    <submittedName>
        <fullName evidence="4">Class I adenylate-forming enzyme family protein</fullName>
    </submittedName>
</protein>
<keyword evidence="1" id="KW-0472">Membrane</keyword>
<dbReference type="InterPro" id="IPR025110">
    <property type="entry name" value="AMP-bd_C"/>
</dbReference>
<dbReference type="InterPro" id="IPR042099">
    <property type="entry name" value="ANL_N_sf"/>
</dbReference>
<dbReference type="Gene3D" id="3.30.300.30">
    <property type="match status" value="1"/>
</dbReference>
<accession>A0ABV1DBC6</accession>
<reference evidence="4 5" key="1">
    <citation type="submission" date="2024-03" db="EMBL/GenBank/DDBJ databases">
        <title>Human intestinal bacterial collection.</title>
        <authorList>
            <person name="Pauvert C."/>
            <person name="Hitch T.C.A."/>
            <person name="Clavel T."/>
        </authorList>
    </citation>
    <scope>NUCLEOTIDE SEQUENCE [LARGE SCALE GENOMIC DNA]</scope>
    <source>
        <strain evidence="4 5">CLA-SR-H021</strain>
    </source>
</reference>
<evidence type="ECO:0000259" key="2">
    <source>
        <dbReference type="Pfam" id="PF00501"/>
    </source>
</evidence>
<dbReference type="InterPro" id="IPR050237">
    <property type="entry name" value="ATP-dep_AMP-bd_enzyme"/>
</dbReference>
<dbReference type="Proteomes" id="UP001454086">
    <property type="component" value="Unassembled WGS sequence"/>
</dbReference>
<dbReference type="PROSITE" id="PS00455">
    <property type="entry name" value="AMP_BINDING"/>
    <property type="match status" value="1"/>
</dbReference>
<dbReference type="EMBL" id="JBBMFM010000083">
    <property type="protein sequence ID" value="MEQ2426987.1"/>
    <property type="molecule type" value="Genomic_DNA"/>
</dbReference>
<feature type="domain" description="AMP-binding enzyme C-terminal" evidence="3">
    <location>
        <begin position="432"/>
        <end position="506"/>
    </location>
</feature>
<dbReference type="RefSeq" id="WP_349118452.1">
    <property type="nucleotide sequence ID" value="NZ_JBBMFM010000083.1"/>
</dbReference>
<proteinExistence type="predicted"/>
<dbReference type="PANTHER" id="PTHR43767:SF1">
    <property type="entry name" value="NONRIBOSOMAL PEPTIDE SYNTHASE PES1 (EUROFUNG)-RELATED"/>
    <property type="match status" value="1"/>
</dbReference>
<evidence type="ECO:0000256" key="1">
    <source>
        <dbReference type="SAM" id="Phobius"/>
    </source>
</evidence>
<name>A0ABV1DBC6_9FIRM</name>
<dbReference type="CDD" id="cd04433">
    <property type="entry name" value="AFD_class_I"/>
    <property type="match status" value="1"/>
</dbReference>
<keyword evidence="1" id="KW-1133">Transmembrane helix</keyword>
<sequence length="522" mass="58349">GMRTVSIAGRELSVFCGTPVSPYFMLVKTAERLGEKTAIVDNWNRNYSFSELLLKVDQFSSYLHSTGIARETHVGLLLYNCVEFAIAFLALNKLGAVTVPLPGKYQKPEIRSLVEKGDVTALICDEQYRDWFNSCIGMRIILCENRAQGYGFSNLPIPSVSETYEYRNDIENDTALILFTSGTTSQSKGVLLKNYNIIHSIEAYRRIFHITDRDRTLLATPMYHVTGIIALLGLFIYTGGTLWLMSKVEPRQMLQCILDNQLTFIHASPTVFHLLLEHRDEFHTLPSLQKFACGSSNMPVSSIKKIKSWLSQVEFHTIYGMTEVSSPATIFPTGAASSPYSDSSGVPIPGLNIKIIDDDGREVENGELGEITMYGANVLEAYYNIKCSSLSEDGWLRSGDIGYLNDQGYLWVMDRKKDMINRGGEKICTIDVENAICSIPGVSEAIVAGIPDEKYSEIPVAAVKFEKGCSLTEEEIRTHLSTQIAKYMIPARYVFLPEIPRTANGKPDKKSVKKLFMSHMQP</sequence>
<organism evidence="4 5">
    <name type="scientific">Enterocloster hominis</name>
    <name type="common">ex Hitch et al. 2024</name>
    <dbReference type="NCBI Taxonomy" id="1917870"/>
    <lineage>
        <taxon>Bacteria</taxon>
        <taxon>Bacillati</taxon>
        <taxon>Bacillota</taxon>
        <taxon>Clostridia</taxon>
        <taxon>Lachnospirales</taxon>
        <taxon>Lachnospiraceae</taxon>
        <taxon>Enterocloster</taxon>
    </lineage>
</organism>
<evidence type="ECO:0000313" key="5">
    <source>
        <dbReference type="Proteomes" id="UP001454086"/>
    </source>
</evidence>
<feature type="transmembrane region" description="Helical" evidence="1">
    <location>
        <begin position="222"/>
        <end position="245"/>
    </location>
</feature>
<dbReference type="InterPro" id="IPR000873">
    <property type="entry name" value="AMP-dep_synth/lig_dom"/>
</dbReference>
<dbReference type="Pfam" id="PF00501">
    <property type="entry name" value="AMP-binding"/>
    <property type="match status" value="1"/>
</dbReference>
<keyword evidence="5" id="KW-1185">Reference proteome</keyword>
<feature type="non-terminal residue" evidence="4">
    <location>
        <position position="1"/>
    </location>
</feature>
<feature type="domain" description="AMP-dependent synthetase/ligase" evidence="2">
    <location>
        <begin position="28"/>
        <end position="383"/>
    </location>
</feature>
<evidence type="ECO:0000313" key="4">
    <source>
        <dbReference type="EMBL" id="MEQ2426987.1"/>
    </source>
</evidence>
<dbReference type="InterPro" id="IPR020845">
    <property type="entry name" value="AMP-binding_CS"/>
</dbReference>
<dbReference type="Gene3D" id="3.40.50.12780">
    <property type="entry name" value="N-terminal domain of ligase-like"/>
    <property type="match status" value="1"/>
</dbReference>
<dbReference type="PANTHER" id="PTHR43767">
    <property type="entry name" value="LONG-CHAIN-FATTY-ACID--COA LIGASE"/>
    <property type="match status" value="1"/>
</dbReference>
<evidence type="ECO:0000259" key="3">
    <source>
        <dbReference type="Pfam" id="PF13193"/>
    </source>
</evidence>